<accession>A0A8S4QP91</accession>
<proteinExistence type="predicted"/>
<dbReference type="OrthoDB" id="654211at2759"/>
<comment type="caution">
    <text evidence="1">The sequence shown here is derived from an EMBL/GenBank/DDBJ whole genome shotgun (WGS) entry which is preliminary data.</text>
</comment>
<reference evidence="1" key="1">
    <citation type="submission" date="2022-03" db="EMBL/GenBank/DDBJ databases">
        <authorList>
            <person name="Lindestad O."/>
        </authorList>
    </citation>
    <scope>NUCLEOTIDE SEQUENCE</scope>
</reference>
<dbReference type="EMBL" id="CAKXAJ010015748">
    <property type="protein sequence ID" value="CAH2216551.1"/>
    <property type="molecule type" value="Genomic_DNA"/>
</dbReference>
<name>A0A8S4QP91_9NEOP</name>
<feature type="non-terminal residue" evidence="1">
    <location>
        <position position="1"/>
    </location>
</feature>
<evidence type="ECO:0000313" key="2">
    <source>
        <dbReference type="Proteomes" id="UP000838756"/>
    </source>
</evidence>
<evidence type="ECO:0000313" key="1">
    <source>
        <dbReference type="EMBL" id="CAH2216551.1"/>
    </source>
</evidence>
<protein>
    <submittedName>
        <fullName evidence="1">Jg434 protein</fullName>
    </submittedName>
</protein>
<organism evidence="1 2">
    <name type="scientific">Pararge aegeria aegeria</name>
    <dbReference type="NCBI Taxonomy" id="348720"/>
    <lineage>
        <taxon>Eukaryota</taxon>
        <taxon>Metazoa</taxon>
        <taxon>Ecdysozoa</taxon>
        <taxon>Arthropoda</taxon>
        <taxon>Hexapoda</taxon>
        <taxon>Insecta</taxon>
        <taxon>Pterygota</taxon>
        <taxon>Neoptera</taxon>
        <taxon>Endopterygota</taxon>
        <taxon>Lepidoptera</taxon>
        <taxon>Glossata</taxon>
        <taxon>Ditrysia</taxon>
        <taxon>Papilionoidea</taxon>
        <taxon>Nymphalidae</taxon>
        <taxon>Satyrinae</taxon>
        <taxon>Satyrini</taxon>
        <taxon>Parargina</taxon>
        <taxon>Pararge</taxon>
    </lineage>
</organism>
<sequence length="117" mass="12596">EDGIVTVVEPGGGKLVDKEELHETIKMPTDHTLTVHQLQQIVGHHQVTQEVIDSVVRIEQATGEPANILVTQNPDGTTSIETSAVDPLLVKDEKSVAKIDSAQFAIPADIKDIKGID</sequence>
<feature type="non-terminal residue" evidence="1">
    <location>
        <position position="117"/>
    </location>
</feature>
<dbReference type="Proteomes" id="UP000838756">
    <property type="component" value="Unassembled WGS sequence"/>
</dbReference>
<gene>
    <name evidence="1" type="primary">jg434</name>
    <name evidence="1" type="ORF">PAEG_LOCUS4541</name>
</gene>
<keyword evidence="2" id="KW-1185">Reference proteome</keyword>
<dbReference type="AlphaFoldDB" id="A0A8S4QP91"/>